<proteinExistence type="predicted"/>
<keyword evidence="4" id="KW-0238">DNA-binding</keyword>
<name>A0ABS1HRK9_9PROT</name>
<evidence type="ECO:0000256" key="2">
    <source>
        <dbReference type="SAM" id="MobiDB-lite"/>
    </source>
</evidence>
<dbReference type="Pfam" id="PF11740">
    <property type="entry name" value="KfrA_N"/>
    <property type="match status" value="1"/>
</dbReference>
<feature type="coiled-coil region" evidence="1">
    <location>
        <begin position="197"/>
        <end position="262"/>
    </location>
</feature>
<sequence>MAQKATHAAVQAAYHTLVAQGIPPTYDAVRNQIGGGSMTTINRHLREIAAASSPPMPPSPAPSAPLSEEAPVELPLEWLEVADGLSRTVASILTRTIADERQRAAQLLAAEAEARAAAVAAARAQTEDLRRALEESRGRTDADLDTAAEEVEMLQGIIATLLAAVELESSDDPDDLRAAAAHAVNRIRELTGTAARIPALEAELEQSISEIQAAEARIADLQDAANRAERRHQEMLGTASRVPELEAAVQAAEVRIAGLSAQLVASAKTAGRVETLEEMIVKLTTAMACAAAPPPAPSAQPRSRPTKRAAATPAARAEKNGAAAPPEPETTSADQPLANLVLTAPSPADGGSSDAPASPVTAT</sequence>
<evidence type="ECO:0000256" key="1">
    <source>
        <dbReference type="SAM" id="Coils"/>
    </source>
</evidence>
<dbReference type="InterPro" id="IPR021104">
    <property type="entry name" value="KfrA_DNA-bd_N"/>
</dbReference>
<evidence type="ECO:0000313" key="5">
    <source>
        <dbReference type="Proteomes" id="UP000654452"/>
    </source>
</evidence>
<dbReference type="RefSeq" id="WP_200483856.1">
    <property type="nucleotide sequence ID" value="NZ_JAEPIV010000001.1"/>
</dbReference>
<evidence type="ECO:0000259" key="3">
    <source>
        <dbReference type="Pfam" id="PF11740"/>
    </source>
</evidence>
<keyword evidence="1" id="KW-0175">Coiled coil</keyword>
<comment type="caution">
    <text evidence="4">The sequence shown here is derived from an EMBL/GenBank/DDBJ whole genome shotgun (WGS) entry which is preliminary data.</text>
</comment>
<keyword evidence="5" id="KW-1185">Reference proteome</keyword>
<protein>
    <submittedName>
        <fullName evidence="4">DNA-binding protein</fullName>
    </submittedName>
</protein>
<feature type="region of interest" description="Disordered" evidence="2">
    <location>
        <begin position="291"/>
        <end position="363"/>
    </location>
</feature>
<feature type="compositionally biased region" description="Low complexity" evidence="2">
    <location>
        <begin position="299"/>
        <end position="315"/>
    </location>
</feature>
<reference evidence="4 5" key="1">
    <citation type="submission" date="2021-01" db="EMBL/GenBank/DDBJ databases">
        <title>Azospirillum sp. YIM DDC1 draft genome.</title>
        <authorList>
            <person name="Wang Y.-X."/>
        </authorList>
    </citation>
    <scope>NUCLEOTIDE SEQUENCE [LARGE SCALE GENOMIC DNA]</scope>
    <source>
        <strain evidence="4 5">YIM DDC1</strain>
    </source>
</reference>
<evidence type="ECO:0000313" key="4">
    <source>
        <dbReference type="EMBL" id="MBK4717457.1"/>
    </source>
</evidence>
<dbReference type="Proteomes" id="UP000654452">
    <property type="component" value="Unassembled WGS sequence"/>
</dbReference>
<organism evidence="4 5">
    <name type="scientific">Azospirillum aestuarii</name>
    <dbReference type="NCBI Taxonomy" id="2802052"/>
    <lineage>
        <taxon>Bacteria</taxon>
        <taxon>Pseudomonadati</taxon>
        <taxon>Pseudomonadota</taxon>
        <taxon>Alphaproteobacteria</taxon>
        <taxon>Rhodospirillales</taxon>
        <taxon>Azospirillaceae</taxon>
        <taxon>Azospirillum</taxon>
    </lineage>
</organism>
<dbReference type="GO" id="GO:0003677">
    <property type="term" value="F:DNA binding"/>
    <property type="evidence" value="ECO:0007669"/>
    <property type="project" value="UniProtKB-KW"/>
</dbReference>
<gene>
    <name evidence="4" type="ORF">JJL56_01100</name>
</gene>
<feature type="domain" description="KfrA N-terminal DNA-binding" evidence="3">
    <location>
        <begin position="7"/>
        <end position="135"/>
    </location>
</feature>
<dbReference type="EMBL" id="JAEPIV010000001">
    <property type="protein sequence ID" value="MBK4717457.1"/>
    <property type="molecule type" value="Genomic_DNA"/>
</dbReference>
<accession>A0ABS1HRK9</accession>